<proteinExistence type="predicted"/>
<gene>
    <name evidence="3" type="ORF">Pyn_30978</name>
    <name evidence="2" type="ORF">Pyn_36293</name>
</gene>
<name>A0A314ZBC5_PRUYE</name>
<dbReference type="PANTHER" id="PTHR47796:SF1">
    <property type="entry name" value="OS08G0500800 PROTEIN"/>
    <property type="match status" value="1"/>
</dbReference>
<comment type="caution">
    <text evidence="3">The sequence shown here is derived from an EMBL/GenBank/DDBJ whole genome shotgun (WGS) entry which is preliminary data.</text>
</comment>
<evidence type="ECO:0000313" key="4">
    <source>
        <dbReference type="Proteomes" id="UP000250321"/>
    </source>
</evidence>
<dbReference type="PROSITE" id="PS51397">
    <property type="entry name" value="WLM"/>
    <property type="match status" value="1"/>
</dbReference>
<reference evidence="3 4" key="1">
    <citation type="submission" date="2018-02" db="EMBL/GenBank/DDBJ databases">
        <title>Draft genome of wild Prunus yedoensis var. nudiflora.</title>
        <authorList>
            <person name="Baek S."/>
            <person name="Kim J.-H."/>
            <person name="Choi K."/>
            <person name="Kim G.-B."/>
            <person name="Cho A."/>
            <person name="Jang H."/>
            <person name="Shin C.-H."/>
            <person name="Yu H.-J."/>
            <person name="Mun J.-H."/>
        </authorList>
    </citation>
    <scope>NUCLEOTIDE SEQUENCE [LARGE SCALE GENOMIC DNA]</scope>
    <source>
        <strain evidence="4">cv. Jeju island</strain>
        <tissue evidence="3">Leaf</tissue>
    </source>
</reference>
<organism evidence="3 4">
    <name type="scientific">Prunus yedoensis var. nudiflora</name>
    <dbReference type="NCBI Taxonomy" id="2094558"/>
    <lineage>
        <taxon>Eukaryota</taxon>
        <taxon>Viridiplantae</taxon>
        <taxon>Streptophyta</taxon>
        <taxon>Embryophyta</taxon>
        <taxon>Tracheophyta</taxon>
        <taxon>Spermatophyta</taxon>
        <taxon>Magnoliopsida</taxon>
        <taxon>eudicotyledons</taxon>
        <taxon>Gunneridae</taxon>
        <taxon>Pentapetalae</taxon>
        <taxon>rosids</taxon>
        <taxon>fabids</taxon>
        <taxon>Rosales</taxon>
        <taxon>Rosaceae</taxon>
        <taxon>Amygdaloideae</taxon>
        <taxon>Amygdaleae</taxon>
        <taxon>Prunus</taxon>
    </lineage>
</organism>
<evidence type="ECO:0000259" key="1">
    <source>
        <dbReference type="PROSITE" id="PS51397"/>
    </source>
</evidence>
<feature type="domain" description="WLM" evidence="1">
    <location>
        <begin position="108"/>
        <end position="207"/>
    </location>
</feature>
<dbReference type="InterPro" id="IPR013536">
    <property type="entry name" value="WLM_dom"/>
</dbReference>
<evidence type="ECO:0000313" key="2">
    <source>
        <dbReference type="EMBL" id="PQM34758.1"/>
    </source>
</evidence>
<dbReference type="PANTHER" id="PTHR47796">
    <property type="entry name" value="ZINC METALLOPROTEINASE-LIKE PROTEIN"/>
    <property type="match status" value="1"/>
</dbReference>
<dbReference type="EMBL" id="PJQY01003759">
    <property type="protein sequence ID" value="PQM34758.1"/>
    <property type="molecule type" value="Genomic_DNA"/>
</dbReference>
<dbReference type="OrthoDB" id="49605at2759"/>
<dbReference type="Proteomes" id="UP000250321">
    <property type="component" value="Unassembled WGS sequence"/>
</dbReference>
<keyword evidence="4" id="KW-1185">Reference proteome</keyword>
<dbReference type="AlphaFoldDB" id="A0A314ZBC5"/>
<sequence>MNAPSFFISDATAIISVSISVGRRHTSNSFSSYGYAVKREILKNYSGFHTQKLLEGKSIRMMGVSEHEVDEVLQHAKSNLRIAGFDEEEMRLRQRMSYRPHTLKLPQGPYIFCDFRTLQLPGIELNPPVSEALKRMHMLAADPGIISVMNKHSWRVGIMTEMALVGYVGISPKCILSFNKNHGEEISLRLRTNDLKGFRKYESIMPV</sequence>
<accession>A0A314ZBC5</accession>
<evidence type="ECO:0000313" key="3">
    <source>
        <dbReference type="EMBL" id="PQQ14684.1"/>
    </source>
</evidence>
<protein>
    <recommendedName>
        <fullName evidence="1">WLM domain-containing protein</fullName>
    </recommendedName>
</protein>
<dbReference type="EMBL" id="PJQY01000251">
    <property type="protein sequence ID" value="PQQ14684.1"/>
    <property type="molecule type" value="Genomic_DNA"/>
</dbReference>
<dbReference type="Pfam" id="PF08325">
    <property type="entry name" value="WLM"/>
    <property type="match status" value="1"/>
</dbReference>